<dbReference type="Proteomes" id="UP000324222">
    <property type="component" value="Unassembled WGS sequence"/>
</dbReference>
<proteinExistence type="predicted"/>
<reference evidence="1 2" key="1">
    <citation type="submission" date="2019-05" db="EMBL/GenBank/DDBJ databases">
        <title>Another draft genome of Portunus trituberculatus and its Hox gene families provides insights of decapod evolution.</title>
        <authorList>
            <person name="Jeong J.-H."/>
            <person name="Song I."/>
            <person name="Kim S."/>
            <person name="Choi T."/>
            <person name="Kim D."/>
            <person name="Ryu S."/>
            <person name="Kim W."/>
        </authorList>
    </citation>
    <scope>NUCLEOTIDE SEQUENCE [LARGE SCALE GENOMIC DNA]</scope>
    <source>
        <tissue evidence="1">Muscle</tissue>
    </source>
</reference>
<protein>
    <submittedName>
        <fullName evidence="1">Juvenile hormone epoxide hydrolase</fullName>
    </submittedName>
</protein>
<keyword evidence="2" id="KW-1185">Reference proteome</keyword>
<dbReference type="OrthoDB" id="7130006at2759"/>
<dbReference type="GO" id="GO:0016787">
    <property type="term" value="F:hydrolase activity"/>
    <property type="evidence" value="ECO:0007669"/>
    <property type="project" value="UniProtKB-KW"/>
</dbReference>
<name>A0A5B7JCG3_PORTR</name>
<sequence>MALVNTNGRFVKAMLGSLLPAGLVVDAKDQHKVYPLGKKISMFLRETGYLHIQSTKPDTIGTCNSTRPGPF</sequence>
<gene>
    <name evidence="1" type="primary">HYEP</name>
    <name evidence="1" type="ORF">E2C01_087740</name>
</gene>
<evidence type="ECO:0000313" key="2">
    <source>
        <dbReference type="Proteomes" id="UP000324222"/>
    </source>
</evidence>
<accession>A0A5B7JCG3</accession>
<organism evidence="1 2">
    <name type="scientific">Portunus trituberculatus</name>
    <name type="common">Swimming crab</name>
    <name type="synonym">Neptunus trituberculatus</name>
    <dbReference type="NCBI Taxonomy" id="210409"/>
    <lineage>
        <taxon>Eukaryota</taxon>
        <taxon>Metazoa</taxon>
        <taxon>Ecdysozoa</taxon>
        <taxon>Arthropoda</taxon>
        <taxon>Crustacea</taxon>
        <taxon>Multicrustacea</taxon>
        <taxon>Malacostraca</taxon>
        <taxon>Eumalacostraca</taxon>
        <taxon>Eucarida</taxon>
        <taxon>Decapoda</taxon>
        <taxon>Pleocyemata</taxon>
        <taxon>Brachyura</taxon>
        <taxon>Eubrachyura</taxon>
        <taxon>Portunoidea</taxon>
        <taxon>Portunidae</taxon>
        <taxon>Portuninae</taxon>
        <taxon>Portunus</taxon>
    </lineage>
</organism>
<evidence type="ECO:0000313" key="1">
    <source>
        <dbReference type="EMBL" id="MPC92639.1"/>
    </source>
</evidence>
<dbReference type="EMBL" id="VSRR010092025">
    <property type="protein sequence ID" value="MPC92639.1"/>
    <property type="molecule type" value="Genomic_DNA"/>
</dbReference>
<dbReference type="AlphaFoldDB" id="A0A5B7JCG3"/>
<comment type="caution">
    <text evidence="1">The sequence shown here is derived from an EMBL/GenBank/DDBJ whole genome shotgun (WGS) entry which is preliminary data.</text>
</comment>
<keyword evidence="1" id="KW-0378">Hydrolase</keyword>